<dbReference type="PANTHER" id="PTHR30136:SF24">
    <property type="entry name" value="HTH-TYPE TRANSCRIPTIONAL REPRESSOR ALLR"/>
    <property type="match status" value="1"/>
</dbReference>
<proteinExistence type="predicted"/>
<evidence type="ECO:0000313" key="6">
    <source>
        <dbReference type="Proteomes" id="UP000831775"/>
    </source>
</evidence>
<name>A0ABY4FTD8_9MICO</name>
<evidence type="ECO:0000313" key="5">
    <source>
        <dbReference type="EMBL" id="UOQ59571.1"/>
    </source>
</evidence>
<dbReference type="EMBL" id="CP095043">
    <property type="protein sequence ID" value="UOQ59571.1"/>
    <property type="molecule type" value="Genomic_DNA"/>
</dbReference>
<dbReference type="SUPFAM" id="SSF46785">
    <property type="entry name" value="Winged helix' DNA-binding domain"/>
    <property type="match status" value="1"/>
</dbReference>
<dbReference type="InterPro" id="IPR036390">
    <property type="entry name" value="WH_DNA-bd_sf"/>
</dbReference>
<reference evidence="5 6" key="1">
    <citation type="submission" date="2022-04" db="EMBL/GenBank/DDBJ databases">
        <title>Leucobacter sp. isolated from rhizosphere of onion.</title>
        <authorList>
            <person name="Won M."/>
            <person name="Lee C.-M."/>
            <person name="Woen H.-Y."/>
            <person name="Kwon S.-W."/>
        </authorList>
    </citation>
    <scope>NUCLEOTIDE SEQUENCE [LARGE SCALE GENOMIC DNA]</scope>
    <source>
        <strain evidence="5 6">H25R-14</strain>
    </source>
</reference>
<protein>
    <submittedName>
        <fullName evidence="5">Helix-turn-helix domain-containing protein</fullName>
    </submittedName>
</protein>
<keyword evidence="2" id="KW-0804">Transcription</keyword>
<keyword evidence="1" id="KW-0805">Transcription regulation</keyword>
<dbReference type="Gene3D" id="1.10.10.10">
    <property type="entry name" value="Winged helix-like DNA-binding domain superfamily/Winged helix DNA-binding domain"/>
    <property type="match status" value="1"/>
</dbReference>
<dbReference type="InterPro" id="IPR036388">
    <property type="entry name" value="WH-like_DNA-bd_sf"/>
</dbReference>
<feature type="region of interest" description="Disordered" evidence="3">
    <location>
        <begin position="1"/>
        <end position="22"/>
    </location>
</feature>
<dbReference type="Gene3D" id="3.30.450.40">
    <property type="match status" value="1"/>
</dbReference>
<dbReference type="InterPro" id="IPR005471">
    <property type="entry name" value="Tscrpt_reg_IclR_N"/>
</dbReference>
<evidence type="ECO:0000256" key="3">
    <source>
        <dbReference type="SAM" id="MobiDB-lite"/>
    </source>
</evidence>
<evidence type="ECO:0000256" key="1">
    <source>
        <dbReference type="ARBA" id="ARBA00023015"/>
    </source>
</evidence>
<sequence length="260" mass="27372">MTSTSDAADAETSADGTRAVAAPQSTTVSRAVRLLGLLAEHPEGLTITELAAALQTQRPPLYRIANSLLDRRLIHRRADARYVLGGGLLDLALPMQRSLEDVFVEPLQRAANAAAAGAVLVLEGADGLVAAVSQSPETTQLHLVTPVGHHFTEGPIAPRLAIEAQRPAARDPESMSALLDEVRDRGYATSGGAAFAGAWAVAFPVQLPEQYGLACAMLVTLQERDEAGVIRAGERMVQDIAARLTGLGFTAAERRTPARG</sequence>
<evidence type="ECO:0000256" key="2">
    <source>
        <dbReference type="ARBA" id="ARBA00023163"/>
    </source>
</evidence>
<dbReference type="SUPFAM" id="SSF55781">
    <property type="entry name" value="GAF domain-like"/>
    <property type="match status" value="1"/>
</dbReference>
<organism evidence="5 6">
    <name type="scientific">Leucobacter rhizosphaerae</name>
    <dbReference type="NCBI Taxonomy" id="2932245"/>
    <lineage>
        <taxon>Bacteria</taxon>
        <taxon>Bacillati</taxon>
        <taxon>Actinomycetota</taxon>
        <taxon>Actinomycetes</taxon>
        <taxon>Micrococcales</taxon>
        <taxon>Microbacteriaceae</taxon>
        <taxon>Leucobacter</taxon>
    </lineage>
</organism>
<dbReference type="InterPro" id="IPR050707">
    <property type="entry name" value="HTH_MetabolicPath_Reg"/>
</dbReference>
<dbReference type="PANTHER" id="PTHR30136">
    <property type="entry name" value="HELIX-TURN-HELIX TRANSCRIPTIONAL REGULATOR, ICLR FAMILY"/>
    <property type="match status" value="1"/>
</dbReference>
<dbReference type="Pfam" id="PF09339">
    <property type="entry name" value="HTH_IclR"/>
    <property type="match status" value="1"/>
</dbReference>
<dbReference type="InterPro" id="IPR029016">
    <property type="entry name" value="GAF-like_dom_sf"/>
</dbReference>
<gene>
    <name evidence="5" type="ORF">MUN76_10970</name>
</gene>
<accession>A0ABY4FTD8</accession>
<dbReference type="PROSITE" id="PS51077">
    <property type="entry name" value="HTH_ICLR"/>
    <property type="match status" value="1"/>
</dbReference>
<evidence type="ECO:0000259" key="4">
    <source>
        <dbReference type="PROSITE" id="PS51077"/>
    </source>
</evidence>
<feature type="compositionally biased region" description="Low complexity" evidence="3">
    <location>
        <begin position="1"/>
        <end position="15"/>
    </location>
</feature>
<dbReference type="Proteomes" id="UP000831775">
    <property type="component" value="Chromosome"/>
</dbReference>
<keyword evidence="6" id="KW-1185">Reference proteome</keyword>
<feature type="domain" description="HTH iclR-type" evidence="4">
    <location>
        <begin position="25"/>
        <end position="86"/>
    </location>
</feature>
<dbReference type="RefSeq" id="WP_244684638.1">
    <property type="nucleotide sequence ID" value="NZ_CP095043.1"/>
</dbReference>